<reference evidence="3" key="2">
    <citation type="journal article" date="2017" name="Genome Biol. Evol.">
        <title>Comparative genomic analysis identifies a Campylobacter clade deficient in selenium metabolism.</title>
        <authorList>
            <person name="Miller W.G."/>
            <person name="Yee E."/>
            <person name="Lopes B.S."/>
            <person name="Chapman M.H."/>
            <person name="Huynh S."/>
            <person name="Bono J.L."/>
            <person name="Parker C.T."/>
            <person name="Strachan N.J.C."/>
            <person name="Forbes K.J."/>
        </authorList>
    </citation>
    <scope>NUCLEOTIDE SEQUENCE [LARGE SCALE GENOMIC DNA]</scope>
    <source>
        <strain evidence="3">NCTC 13004</strain>
    </source>
</reference>
<dbReference type="AlphaFoldDB" id="A0A1X9SLF0"/>
<dbReference type="GO" id="GO:0042910">
    <property type="term" value="F:xenobiotic transmembrane transporter activity"/>
    <property type="evidence" value="ECO:0007669"/>
    <property type="project" value="InterPro"/>
</dbReference>
<dbReference type="CDD" id="cd13134">
    <property type="entry name" value="MATE_like_8"/>
    <property type="match status" value="1"/>
</dbReference>
<feature type="transmembrane region" description="Helical" evidence="1">
    <location>
        <begin position="126"/>
        <end position="148"/>
    </location>
</feature>
<keyword evidence="1" id="KW-1133">Transmembrane helix</keyword>
<dbReference type="PANTHER" id="PTHR42925">
    <property type="entry name" value="MULTIDRUG AND TOXIN EFFLUX PROTEIN MATE FAMILY"/>
    <property type="match status" value="1"/>
</dbReference>
<feature type="transmembrane region" description="Helical" evidence="1">
    <location>
        <begin position="155"/>
        <end position="176"/>
    </location>
</feature>
<dbReference type="PANTHER" id="PTHR42925:SF2">
    <property type="entry name" value="NA+ DRIVEN MULTIDRUG EFFLUX PUMP"/>
    <property type="match status" value="1"/>
</dbReference>
<dbReference type="Pfam" id="PF01554">
    <property type="entry name" value="MatE"/>
    <property type="match status" value="2"/>
</dbReference>
<dbReference type="GO" id="GO:0015297">
    <property type="term" value="F:antiporter activity"/>
    <property type="evidence" value="ECO:0007669"/>
    <property type="project" value="InterPro"/>
</dbReference>
<feature type="transmembrane region" description="Helical" evidence="1">
    <location>
        <begin position="232"/>
        <end position="255"/>
    </location>
</feature>
<feature type="transmembrane region" description="Helical" evidence="1">
    <location>
        <begin position="53"/>
        <end position="75"/>
    </location>
</feature>
<dbReference type="GeneID" id="46920783"/>
<keyword evidence="1" id="KW-0472">Membrane</keyword>
<dbReference type="RefSeq" id="WP_096023898.1">
    <property type="nucleotide sequence ID" value="NZ_CP015578.1"/>
</dbReference>
<evidence type="ECO:0000313" key="2">
    <source>
        <dbReference type="EMBL" id="ARQ97077.1"/>
    </source>
</evidence>
<reference evidence="3" key="1">
    <citation type="journal article" date="2017" name="Genome Biol. Evol.">
        <title>Comparative Genomic Analysis Identifies a Campylobacter Clade Deficient in Selenium Metabolism.</title>
        <authorList>
            <person name="Miller W.G."/>
            <person name="Yee E."/>
            <person name="Lopes B.S."/>
            <person name="Chapman M.H."/>
            <person name="Huynh S."/>
            <person name="Bono J.L."/>
            <person name="Parker C.T."/>
            <person name="Strachan N.J.C."/>
            <person name="Forbes K.J."/>
        </authorList>
    </citation>
    <scope>NUCLEOTIDE SEQUENCE [LARGE SCALE GENOMIC DNA]</scope>
    <source>
        <strain evidence="3">NCTC 13004</strain>
    </source>
</reference>
<evidence type="ECO:0000313" key="3">
    <source>
        <dbReference type="Proteomes" id="UP000202031"/>
    </source>
</evidence>
<organism evidence="2 3">
    <name type="scientific">Campylobacter lanienae NCTC 13004</name>
    <dbReference type="NCBI Taxonomy" id="1031753"/>
    <lineage>
        <taxon>Bacteria</taxon>
        <taxon>Pseudomonadati</taxon>
        <taxon>Campylobacterota</taxon>
        <taxon>Epsilonproteobacteria</taxon>
        <taxon>Campylobacterales</taxon>
        <taxon>Campylobacteraceae</taxon>
        <taxon>Campylobacter</taxon>
    </lineage>
</organism>
<dbReference type="Proteomes" id="UP000202031">
    <property type="component" value="Chromosome"/>
</dbReference>
<feature type="transmembrane region" description="Helical" evidence="1">
    <location>
        <begin position="191"/>
        <end position="212"/>
    </location>
</feature>
<dbReference type="InterPro" id="IPR047135">
    <property type="entry name" value="YsiQ"/>
</dbReference>
<feature type="transmembrane region" description="Helical" evidence="1">
    <location>
        <begin position="377"/>
        <end position="397"/>
    </location>
</feature>
<feature type="transmembrane region" description="Helical" evidence="1">
    <location>
        <begin position="267"/>
        <end position="289"/>
    </location>
</feature>
<sequence>MSSKQLSLKALSVPIFFELFLRYLSLIINTLMVAAHSNFLVGAMGAGNQILDIFITIFTFLSIGCSVVITQAIGARDKILARKAIHQSLFLNSILGLICAAGIVWHGELILELMNVPKELMAQSSIYLYMLGICLFFDAVGIVLASIIRVYNRAYSVMFVTILMDGVTLIGNYYVLNFTQSELFGVGLSTIIGRVVAIIILIFILIYILKFIPKFSEFIKLERAVISKIIKIGGWAAGENLLWIVQYTIAFGFVASLGKENLSVQTIYFQISLFIMLIGQAISVANEIIIGKLVGAKKLQIAYKHTWRALYVSVLASFLVAFTSFLAQDETMNALNLNPSLKELMIPLFTLSIFLEVVRTFNIIMVNSLRASGDAKFCFFSGVVFMFGVSLPVGYILCFNFGLGILGVWIGFCADEALRGFVNSWRWKSKKWQTKAVV</sequence>
<protein>
    <submittedName>
        <fullName evidence="2">MatE efflux family protein</fullName>
    </submittedName>
</protein>
<feature type="transmembrane region" description="Helical" evidence="1">
    <location>
        <begin position="346"/>
        <end position="365"/>
    </location>
</feature>
<dbReference type="EMBL" id="CP015578">
    <property type="protein sequence ID" value="ARQ97077.1"/>
    <property type="molecule type" value="Genomic_DNA"/>
</dbReference>
<name>A0A1X9SLF0_9BACT</name>
<keyword evidence="1" id="KW-0812">Transmembrane</keyword>
<dbReference type="KEGG" id="clx:CLAN_0312"/>
<proteinExistence type="predicted"/>
<dbReference type="InterPro" id="IPR002528">
    <property type="entry name" value="MATE_fam"/>
</dbReference>
<dbReference type="GO" id="GO:0016020">
    <property type="term" value="C:membrane"/>
    <property type="evidence" value="ECO:0007669"/>
    <property type="project" value="InterPro"/>
</dbReference>
<feature type="transmembrane region" description="Helical" evidence="1">
    <location>
        <begin position="309"/>
        <end position="326"/>
    </location>
</feature>
<gene>
    <name evidence="2" type="ORF">CLAN_0312</name>
</gene>
<feature type="transmembrane region" description="Helical" evidence="1">
    <location>
        <begin position="20"/>
        <end position="41"/>
    </location>
</feature>
<evidence type="ECO:0000256" key="1">
    <source>
        <dbReference type="SAM" id="Phobius"/>
    </source>
</evidence>
<accession>A0A1X9SLF0</accession>
<feature type="transmembrane region" description="Helical" evidence="1">
    <location>
        <begin position="87"/>
        <end position="106"/>
    </location>
</feature>